<reference evidence="2 3" key="1">
    <citation type="submission" date="2016-01" db="EMBL/GenBank/DDBJ databases">
        <authorList>
            <person name="Oliw E.H."/>
        </authorList>
    </citation>
    <scope>NUCLEOTIDE SEQUENCE [LARGE SCALE GENOMIC DNA]</scope>
    <source>
        <strain evidence="2 3">CMW7705B</strain>
    </source>
</reference>
<dbReference type="EMBL" id="LRQR01000059">
    <property type="protein sequence ID" value="KXA60741.1"/>
    <property type="molecule type" value="Genomic_DNA"/>
</dbReference>
<dbReference type="PATRIC" id="fig|28037.231.peg.1000"/>
<dbReference type="RefSeq" id="WP_050207453.1">
    <property type="nucleotide sequence ID" value="NZ_JAJNSD010000002.1"/>
</dbReference>
<dbReference type="Proteomes" id="UP000070065">
    <property type="component" value="Unassembled WGS sequence"/>
</dbReference>
<organism evidence="2 3">
    <name type="scientific">Streptococcus mitis</name>
    <dbReference type="NCBI Taxonomy" id="28037"/>
    <lineage>
        <taxon>Bacteria</taxon>
        <taxon>Bacillati</taxon>
        <taxon>Bacillota</taxon>
        <taxon>Bacilli</taxon>
        <taxon>Lactobacillales</taxon>
        <taxon>Streptococcaceae</taxon>
        <taxon>Streptococcus</taxon>
        <taxon>Streptococcus mitis group</taxon>
    </lineage>
</organism>
<keyword evidence="1" id="KW-0472">Membrane</keyword>
<dbReference type="NCBIfam" id="NF040686">
    <property type="entry name" value="TcpD_dom"/>
    <property type="match status" value="1"/>
</dbReference>
<feature type="transmembrane region" description="Helical" evidence="1">
    <location>
        <begin position="33"/>
        <end position="50"/>
    </location>
</feature>
<protein>
    <submittedName>
        <fullName evidence="2">Uncharacterized protein</fullName>
    </submittedName>
</protein>
<evidence type="ECO:0000256" key="1">
    <source>
        <dbReference type="SAM" id="Phobius"/>
    </source>
</evidence>
<accession>A0A133RZ34</accession>
<gene>
    <name evidence="2" type="ORF">HMPREF3228_01010</name>
</gene>
<evidence type="ECO:0000313" key="2">
    <source>
        <dbReference type="EMBL" id="KXA60741.1"/>
    </source>
</evidence>
<proteinExistence type="predicted"/>
<keyword evidence="1" id="KW-0812">Transmembrane</keyword>
<sequence length="72" mass="7982">MALFVFLVSKFGVPAVAFFAGMKALKAWKEQQLGKLVVIILVAGFILFFLENPETVLNATKPIWSKLIEAVK</sequence>
<dbReference type="InterPro" id="IPR049746">
    <property type="entry name" value="TcpD-like_C"/>
</dbReference>
<comment type="caution">
    <text evidence="2">The sequence shown here is derived from an EMBL/GenBank/DDBJ whole genome shotgun (WGS) entry which is preliminary data.</text>
</comment>
<dbReference type="AlphaFoldDB" id="A0A133RZ34"/>
<name>A0A133RZ34_STRMT</name>
<keyword evidence="1" id="KW-1133">Transmembrane helix</keyword>
<evidence type="ECO:0000313" key="3">
    <source>
        <dbReference type="Proteomes" id="UP000070065"/>
    </source>
</evidence>